<feature type="chain" id="PRO_5034303005" evidence="1">
    <location>
        <begin position="17"/>
        <end position="130"/>
    </location>
</feature>
<evidence type="ECO:0000313" key="3">
    <source>
        <dbReference type="Proteomes" id="UP000250140"/>
    </source>
</evidence>
<proteinExistence type="predicted"/>
<gene>
    <name evidence="2" type="ORF">AOQ84DRAFT_444122</name>
</gene>
<dbReference type="AlphaFoldDB" id="A0A8E2JL90"/>
<dbReference type="EMBL" id="KV751160">
    <property type="protein sequence ID" value="OCL01247.1"/>
    <property type="molecule type" value="Genomic_DNA"/>
</dbReference>
<keyword evidence="1" id="KW-0732">Signal</keyword>
<accession>A0A8E2JL90</accession>
<dbReference type="Proteomes" id="UP000250140">
    <property type="component" value="Unassembled WGS sequence"/>
</dbReference>
<name>A0A8E2JL90_9PEZI</name>
<evidence type="ECO:0000256" key="1">
    <source>
        <dbReference type="SAM" id="SignalP"/>
    </source>
</evidence>
<protein>
    <submittedName>
        <fullName evidence="2">Uncharacterized protein</fullName>
    </submittedName>
</protein>
<organism evidence="2 3">
    <name type="scientific">Glonium stellatum</name>
    <dbReference type="NCBI Taxonomy" id="574774"/>
    <lineage>
        <taxon>Eukaryota</taxon>
        <taxon>Fungi</taxon>
        <taxon>Dikarya</taxon>
        <taxon>Ascomycota</taxon>
        <taxon>Pezizomycotina</taxon>
        <taxon>Dothideomycetes</taxon>
        <taxon>Pleosporomycetidae</taxon>
        <taxon>Gloniales</taxon>
        <taxon>Gloniaceae</taxon>
        <taxon>Glonium</taxon>
    </lineage>
</organism>
<dbReference type="OrthoDB" id="10561846at2759"/>
<feature type="signal peptide" evidence="1">
    <location>
        <begin position="1"/>
        <end position="16"/>
    </location>
</feature>
<sequence length="130" mass="13667">MKAYLWLITLAAFAAAIPADDSFALSKREDAYTALMKHDCGDPGCSCTGATGSICFSTCDCATACCEDKSRLCSDLSMVLNDGSFCRGGQSVVVQKGSTLWSKIPCLTITGLRAALGVKHRATPSDEDTP</sequence>
<keyword evidence="3" id="KW-1185">Reference proteome</keyword>
<evidence type="ECO:0000313" key="2">
    <source>
        <dbReference type="EMBL" id="OCL01247.1"/>
    </source>
</evidence>
<reference evidence="2 3" key="1">
    <citation type="journal article" date="2016" name="Nat. Commun.">
        <title>Ectomycorrhizal ecology is imprinted in the genome of the dominant symbiotic fungus Cenococcum geophilum.</title>
        <authorList>
            <consortium name="DOE Joint Genome Institute"/>
            <person name="Peter M."/>
            <person name="Kohler A."/>
            <person name="Ohm R.A."/>
            <person name="Kuo A."/>
            <person name="Krutzmann J."/>
            <person name="Morin E."/>
            <person name="Arend M."/>
            <person name="Barry K.W."/>
            <person name="Binder M."/>
            <person name="Choi C."/>
            <person name="Clum A."/>
            <person name="Copeland A."/>
            <person name="Grisel N."/>
            <person name="Haridas S."/>
            <person name="Kipfer T."/>
            <person name="LaButti K."/>
            <person name="Lindquist E."/>
            <person name="Lipzen A."/>
            <person name="Maire R."/>
            <person name="Meier B."/>
            <person name="Mihaltcheva S."/>
            <person name="Molinier V."/>
            <person name="Murat C."/>
            <person name="Poggeler S."/>
            <person name="Quandt C.A."/>
            <person name="Sperisen C."/>
            <person name="Tritt A."/>
            <person name="Tisserant E."/>
            <person name="Crous P.W."/>
            <person name="Henrissat B."/>
            <person name="Nehls U."/>
            <person name="Egli S."/>
            <person name="Spatafora J.W."/>
            <person name="Grigoriev I.V."/>
            <person name="Martin F.M."/>
        </authorList>
    </citation>
    <scope>NUCLEOTIDE SEQUENCE [LARGE SCALE GENOMIC DNA]</scope>
    <source>
        <strain evidence="2 3">CBS 207.34</strain>
    </source>
</reference>